<dbReference type="Gene3D" id="1.20.1070.10">
    <property type="entry name" value="Rhodopsin 7-helix transmembrane proteins"/>
    <property type="match status" value="1"/>
</dbReference>
<feature type="transmembrane region" description="Helical" evidence="9">
    <location>
        <begin position="18"/>
        <end position="37"/>
    </location>
</feature>
<keyword evidence="2 8" id="KW-0812">Transmembrane</keyword>
<keyword evidence="12" id="KW-1185">Reference proteome</keyword>
<dbReference type="InterPro" id="IPR017452">
    <property type="entry name" value="GPCR_Rhodpsn_7TM"/>
</dbReference>
<evidence type="ECO:0000256" key="5">
    <source>
        <dbReference type="ARBA" id="ARBA00023136"/>
    </source>
</evidence>
<feature type="transmembrane region" description="Helical" evidence="9">
    <location>
        <begin position="209"/>
        <end position="229"/>
    </location>
</feature>
<evidence type="ECO:0000256" key="1">
    <source>
        <dbReference type="ARBA" id="ARBA00004141"/>
    </source>
</evidence>
<evidence type="ECO:0000256" key="8">
    <source>
        <dbReference type="RuleBase" id="RU000688"/>
    </source>
</evidence>
<reference evidence="11" key="1">
    <citation type="submission" date="2022-11" db="EMBL/GenBank/DDBJ databases">
        <title>Centuries of genome instability and evolution in soft-shell clam transmissible cancer (bioRxiv).</title>
        <authorList>
            <person name="Hart S.F.M."/>
            <person name="Yonemitsu M.A."/>
            <person name="Giersch R.M."/>
            <person name="Beal B.F."/>
            <person name="Arriagada G."/>
            <person name="Davis B.W."/>
            <person name="Ostrander E.A."/>
            <person name="Goff S.P."/>
            <person name="Metzger M.J."/>
        </authorList>
    </citation>
    <scope>NUCLEOTIDE SEQUENCE</scope>
    <source>
        <strain evidence="11">MELC-2E11</strain>
        <tissue evidence="11">Siphon/mantle</tissue>
    </source>
</reference>
<evidence type="ECO:0000256" key="2">
    <source>
        <dbReference type="ARBA" id="ARBA00022692"/>
    </source>
</evidence>
<dbReference type="PRINTS" id="PR00237">
    <property type="entry name" value="GPCRRHODOPSN"/>
</dbReference>
<feature type="transmembrane region" description="Helical" evidence="9">
    <location>
        <begin position="57"/>
        <end position="78"/>
    </location>
</feature>
<keyword evidence="7 8" id="KW-0807">Transducer</keyword>
<accession>A0ABY7FNZ8</accession>
<feature type="transmembrane region" description="Helical" evidence="9">
    <location>
        <begin position="173"/>
        <end position="197"/>
    </location>
</feature>
<evidence type="ECO:0000256" key="9">
    <source>
        <dbReference type="SAM" id="Phobius"/>
    </source>
</evidence>
<protein>
    <submittedName>
        <fullName evidence="11">OPSD1-like protein</fullName>
    </submittedName>
</protein>
<evidence type="ECO:0000256" key="4">
    <source>
        <dbReference type="ARBA" id="ARBA00023040"/>
    </source>
</evidence>
<evidence type="ECO:0000256" key="7">
    <source>
        <dbReference type="ARBA" id="ARBA00023224"/>
    </source>
</evidence>
<dbReference type="InterPro" id="IPR000276">
    <property type="entry name" value="GPCR_Rhodpsn"/>
</dbReference>
<dbReference type="SUPFAM" id="SSF81321">
    <property type="entry name" value="Family A G protein-coupled receptor-like"/>
    <property type="match status" value="1"/>
</dbReference>
<dbReference type="InterPro" id="IPR050125">
    <property type="entry name" value="GPCR_opsins"/>
</dbReference>
<evidence type="ECO:0000259" key="10">
    <source>
        <dbReference type="PROSITE" id="PS50262"/>
    </source>
</evidence>
<comment type="subcellular location">
    <subcellularLocation>
        <location evidence="1">Membrane</location>
        <topology evidence="1">Multi-pass membrane protein</topology>
    </subcellularLocation>
</comment>
<organism evidence="11 12">
    <name type="scientific">Mya arenaria</name>
    <name type="common">Soft-shell clam</name>
    <dbReference type="NCBI Taxonomy" id="6604"/>
    <lineage>
        <taxon>Eukaryota</taxon>
        <taxon>Metazoa</taxon>
        <taxon>Spiralia</taxon>
        <taxon>Lophotrochozoa</taxon>
        <taxon>Mollusca</taxon>
        <taxon>Bivalvia</taxon>
        <taxon>Autobranchia</taxon>
        <taxon>Heteroconchia</taxon>
        <taxon>Euheterodonta</taxon>
        <taxon>Imparidentia</taxon>
        <taxon>Neoheterodontei</taxon>
        <taxon>Myida</taxon>
        <taxon>Myoidea</taxon>
        <taxon>Myidae</taxon>
        <taxon>Mya</taxon>
    </lineage>
</organism>
<dbReference type="Pfam" id="PF00001">
    <property type="entry name" value="7tm_1"/>
    <property type="match status" value="1"/>
</dbReference>
<keyword evidence="4 8" id="KW-0297">G-protein coupled receptor</keyword>
<proteinExistence type="inferred from homology"/>
<keyword evidence="5 9" id="KW-0472">Membrane</keyword>
<name>A0ABY7FNZ8_MYAAR</name>
<dbReference type="PROSITE" id="PS50262">
    <property type="entry name" value="G_PROTEIN_RECEP_F1_2"/>
    <property type="match status" value="1"/>
</dbReference>
<evidence type="ECO:0000256" key="3">
    <source>
        <dbReference type="ARBA" id="ARBA00022989"/>
    </source>
</evidence>
<dbReference type="PANTHER" id="PTHR24240">
    <property type="entry name" value="OPSIN"/>
    <property type="match status" value="1"/>
</dbReference>
<sequence>MNGSSNFSFILALCNVDAFNGAFVGFSEILSLTALAIDRCNVISRQADVRRSGSKNFSYCSIAFIFVISFTSALAPLLGFGKFVQDGSEIFCTFDFFTRSVKNITFNVLIQLTFFTIPFIVIVTCYTCIYLTVRKHERKYFHSQKGIDNHECTLRRICRERIQVRTEVQIAKVTVISVSVFCISWFPYAMVALIGLFGDCEGITRMVTTIPAVFAKVSTVLNPILYVLLQGQFKKKMDFLLYKRPDSSRLMSTSEPKSTM</sequence>
<dbReference type="EMBL" id="CP111024">
    <property type="protein sequence ID" value="WAR23958.1"/>
    <property type="molecule type" value="Genomic_DNA"/>
</dbReference>
<evidence type="ECO:0000313" key="11">
    <source>
        <dbReference type="EMBL" id="WAR23958.1"/>
    </source>
</evidence>
<evidence type="ECO:0000256" key="6">
    <source>
        <dbReference type="ARBA" id="ARBA00023170"/>
    </source>
</evidence>
<dbReference type="PROSITE" id="PS00237">
    <property type="entry name" value="G_PROTEIN_RECEP_F1_1"/>
    <property type="match status" value="1"/>
</dbReference>
<comment type="similarity">
    <text evidence="8">Belongs to the G-protein coupled receptor 1 family.</text>
</comment>
<feature type="transmembrane region" description="Helical" evidence="9">
    <location>
        <begin position="108"/>
        <end position="133"/>
    </location>
</feature>
<gene>
    <name evidence="11" type="ORF">MAR_037627</name>
</gene>
<keyword evidence="3 9" id="KW-1133">Transmembrane helix</keyword>
<feature type="domain" description="G-protein coupled receptors family 1 profile" evidence="10">
    <location>
        <begin position="1"/>
        <end position="226"/>
    </location>
</feature>
<dbReference type="Proteomes" id="UP001164746">
    <property type="component" value="Chromosome 13"/>
</dbReference>
<evidence type="ECO:0000313" key="12">
    <source>
        <dbReference type="Proteomes" id="UP001164746"/>
    </source>
</evidence>
<keyword evidence="6 8" id="KW-0675">Receptor</keyword>